<organism evidence="2 3">
    <name type="scientific">Sporothrix stenoceras</name>
    <dbReference type="NCBI Taxonomy" id="5173"/>
    <lineage>
        <taxon>Eukaryota</taxon>
        <taxon>Fungi</taxon>
        <taxon>Dikarya</taxon>
        <taxon>Ascomycota</taxon>
        <taxon>Pezizomycotina</taxon>
        <taxon>Sordariomycetes</taxon>
        <taxon>Sordariomycetidae</taxon>
        <taxon>Ophiostomatales</taxon>
        <taxon>Ophiostomataceae</taxon>
        <taxon>Sporothrix</taxon>
    </lineage>
</organism>
<proteinExistence type="predicted"/>
<dbReference type="EMBL" id="JAWCUI010000076">
    <property type="protein sequence ID" value="KAL1889311.1"/>
    <property type="molecule type" value="Genomic_DNA"/>
</dbReference>
<name>A0ABR3YLT2_9PEZI</name>
<dbReference type="Proteomes" id="UP001583186">
    <property type="component" value="Unassembled WGS sequence"/>
</dbReference>
<comment type="caution">
    <text evidence="2">The sequence shown here is derived from an EMBL/GenBank/DDBJ whole genome shotgun (WGS) entry which is preliminary data.</text>
</comment>
<evidence type="ECO:0000256" key="1">
    <source>
        <dbReference type="SAM" id="MobiDB-lite"/>
    </source>
</evidence>
<protein>
    <submittedName>
        <fullName evidence="2">Uncharacterized protein</fullName>
    </submittedName>
</protein>
<keyword evidence="3" id="KW-1185">Reference proteome</keyword>
<evidence type="ECO:0000313" key="2">
    <source>
        <dbReference type="EMBL" id="KAL1889311.1"/>
    </source>
</evidence>
<sequence length="302" mass="33923">MAYTFSHNFDSSVNRTGYILGTEYTLPYLSRSTGVPPTLLALKQHAQSLAYLISMLQPHGGDHEARRKTDVSDSDVTDGSLLREPVSNTDDATTDNPFDWLDLDWVYTNDADPGHYRPLMDLINEVQSRHDALDEITYHCPLTTYKPRNGGPCCYYRTDIYGAPPIHGPIYVCPVSAPQDLSSVLDADGRGSAAAASVADKFVATNIDHMKMMPTSALEQRYDRRLREAGRIARTNKHLAEKALQQTQALLVLRQDHKRMQASYAELQRSTDEIWRRMQTAEAELQKEKARVKTPAAPKRAD</sequence>
<feature type="region of interest" description="Disordered" evidence="1">
    <location>
        <begin position="61"/>
        <end position="90"/>
    </location>
</feature>
<evidence type="ECO:0000313" key="3">
    <source>
        <dbReference type="Proteomes" id="UP001583186"/>
    </source>
</evidence>
<gene>
    <name evidence="2" type="ORF">Sste5346_008966</name>
</gene>
<accession>A0ABR3YLT2</accession>
<reference evidence="2 3" key="1">
    <citation type="journal article" date="2024" name="IMA Fungus">
        <title>IMA Genome - F19 : A genome assembly and annotation guide to empower mycologists, including annotated draft genome sequences of Ceratocystis pirilliformis, Diaporthe australafricana, Fusarium ophioides, Paecilomyces lecythidis, and Sporothrix stenoceras.</title>
        <authorList>
            <person name="Aylward J."/>
            <person name="Wilson A.M."/>
            <person name="Visagie C.M."/>
            <person name="Spraker J."/>
            <person name="Barnes I."/>
            <person name="Buitendag C."/>
            <person name="Ceriani C."/>
            <person name="Del Mar Angel L."/>
            <person name="du Plessis D."/>
            <person name="Fuchs T."/>
            <person name="Gasser K."/>
            <person name="Kramer D."/>
            <person name="Li W."/>
            <person name="Munsamy K."/>
            <person name="Piso A."/>
            <person name="Price J.L."/>
            <person name="Sonnekus B."/>
            <person name="Thomas C."/>
            <person name="van der Nest A."/>
            <person name="van Dijk A."/>
            <person name="van Heerden A."/>
            <person name="van Vuuren N."/>
            <person name="Yilmaz N."/>
            <person name="Duong T.A."/>
            <person name="van der Merwe N.A."/>
            <person name="Wingfield M.J."/>
            <person name="Wingfield B.D."/>
        </authorList>
    </citation>
    <scope>NUCLEOTIDE SEQUENCE [LARGE SCALE GENOMIC DNA]</scope>
    <source>
        <strain evidence="2 3">CMW 5346</strain>
    </source>
</reference>
<feature type="compositionally biased region" description="Basic and acidic residues" evidence="1">
    <location>
        <begin position="61"/>
        <end position="71"/>
    </location>
</feature>